<gene>
    <name evidence="3" type="ORF">HJO_10089</name>
</gene>
<proteinExistence type="predicted"/>
<dbReference type="PATRIC" id="fig|1280950.3.peg.2017"/>
<evidence type="ECO:0000313" key="3">
    <source>
        <dbReference type="EMBL" id="KCZ92377.1"/>
    </source>
</evidence>
<dbReference type="OrthoDB" id="7365677at2"/>
<keyword evidence="2" id="KW-0812">Transmembrane</keyword>
<dbReference type="EMBL" id="ARYK01000004">
    <property type="protein sequence ID" value="KCZ92377.1"/>
    <property type="molecule type" value="Genomic_DNA"/>
</dbReference>
<feature type="region of interest" description="Disordered" evidence="1">
    <location>
        <begin position="63"/>
        <end position="88"/>
    </location>
</feature>
<organism evidence="3 4">
    <name type="scientific">Hyphomonas johnsonii MHS-2</name>
    <dbReference type="NCBI Taxonomy" id="1280950"/>
    <lineage>
        <taxon>Bacteria</taxon>
        <taxon>Pseudomonadati</taxon>
        <taxon>Pseudomonadota</taxon>
        <taxon>Alphaproteobacteria</taxon>
        <taxon>Hyphomonadales</taxon>
        <taxon>Hyphomonadaceae</taxon>
        <taxon>Hyphomonas</taxon>
    </lineage>
</organism>
<evidence type="ECO:0000256" key="2">
    <source>
        <dbReference type="SAM" id="Phobius"/>
    </source>
</evidence>
<keyword evidence="4" id="KW-1185">Reference proteome</keyword>
<dbReference type="GO" id="GO:0006355">
    <property type="term" value="P:regulation of DNA-templated transcription"/>
    <property type="evidence" value="ECO:0007669"/>
    <property type="project" value="InterPro"/>
</dbReference>
<accession>A0A059FP30</accession>
<reference evidence="3 4" key="1">
    <citation type="journal article" date="2014" name="Antonie Van Leeuwenhoek">
        <title>Hyphomonas beringensis sp. nov. and Hyphomonas chukchiensis sp. nov., isolated from surface seawater of the Bering Sea and Chukchi Sea.</title>
        <authorList>
            <person name="Li C."/>
            <person name="Lai Q."/>
            <person name="Li G."/>
            <person name="Dong C."/>
            <person name="Wang J."/>
            <person name="Liao Y."/>
            <person name="Shao Z."/>
        </authorList>
    </citation>
    <scope>NUCLEOTIDE SEQUENCE [LARGE SCALE GENOMIC DNA]</scope>
    <source>
        <strain evidence="3 4">MHS-2</strain>
    </source>
</reference>
<dbReference type="GO" id="GO:0009271">
    <property type="term" value="P:phage shock"/>
    <property type="evidence" value="ECO:0007669"/>
    <property type="project" value="InterPro"/>
</dbReference>
<evidence type="ECO:0000256" key="1">
    <source>
        <dbReference type="SAM" id="MobiDB-lite"/>
    </source>
</evidence>
<name>A0A059FP30_9PROT</name>
<protein>
    <submittedName>
        <fullName evidence="3">Phage shock protein B</fullName>
    </submittedName>
</protein>
<keyword evidence="2" id="KW-0472">Membrane</keyword>
<keyword evidence="2" id="KW-1133">Transmembrane helix</keyword>
<dbReference type="AlphaFoldDB" id="A0A059FP30"/>
<dbReference type="Pfam" id="PF06667">
    <property type="entry name" value="PspB"/>
    <property type="match status" value="1"/>
</dbReference>
<dbReference type="InterPro" id="IPR009554">
    <property type="entry name" value="Phageshock_PspB"/>
</dbReference>
<sequence length="88" mass="10305">MADEFIIAIIAIVSLFVIFPGMVLHYISQWRRQKTLQPDDERMMEDLWRSAKAMERRLETLEALLDQSDDPTRGRASPSRRPRSTLDD</sequence>
<dbReference type="STRING" id="1280950.HJO_10089"/>
<feature type="transmembrane region" description="Helical" evidence="2">
    <location>
        <begin position="6"/>
        <end position="27"/>
    </location>
</feature>
<dbReference type="eggNOG" id="ENOG5033AZ2">
    <property type="taxonomic scope" value="Bacteria"/>
</dbReference>
<dbReference type="Proteomes" id="UP000025171">
    <property type="component" value="Unassembled WGS sequence"/>
</dbReference>
<dbReference type="RefSeq" id="WP_035616599.1">
    <property type="nucleotide sequence ID" value="NZ_ARYK01000004.1"/>
</dbReference>
<feature type="compositionally biased region" description="Basic residues" evidence="1">
    <location>
        <begin position="78"/>
        <end position="88"/>
    </location>
</feature>
<comment type="caution">
    <text evidence="3">The sequence shown here is derived from an EMBL/GenBank/DDBJ whole genome shotgun (WGS) entry which is preliminary data.</text>
</comment>
<evidence type="ECO:0000313" key="4">
    <source>
        <dbReference type="Proteomes" id="UP000025171"/>
    </source>
</evidence>
<dbReference type="NCBIfam" id="TIGR02976">
    <property type="entry name" value="phageshock_pspB"/>
    <property type="match status" value="1"/>
</dbReference>